<sequence>MPESFLVNMPRARVRHSCDGHDKQSRTCRAPGSLPGRGNHYRNSGEISTAQAWPDDAGTTAEENFLAARPPPAAHPRDDKTVRAAEDQHKAKTIAASHMRPRECILISSLRLIMDITRIIPKKRRRLVKLSEISPYGCSASIPKKRRRLVKLSDISPHGCSASKSIVSIEPSLKMIAGSHYIPKYNVSKPLGEDSHFICAEKQTFGVADGVSSWAQKGIDAGEYARELMENAILAIEDKPEGGVNPMAVLNEAFLNTEAQGSSTACILTLKSDVLHAVNIGDSGFMVIQGRKTVYKSPVQHWGFNCPFQLGNWRSNNPSMAEELKVAVKPGDIVVAGTDGLFDNLYESKIEELVSQGIDQGNFPAELASTIAKFALTNSMDRYAVCPFTIAAQEAGIKFTGGKIDDITVVVAYIRSPD</sequence>
<comment type="catalytic activity">
    <reaction evidence="1">
        <text>O-phospho-L-threonyl-[protein] + H2O = L-threonyl-[protein] + phosphate</text>
        <dbReference type="Rhea" id="RHEA:47004"/>
        <dbReference type="Rhea" id="RHEA-COMP:11060"/>
        <dbReference type="Rhea" id="RHEA-COMP:11605"/>
        <dbReference type="ChEBI" id="CHEBI:15377"/>
        <dbReference type="ChEBI" id="CHEBI:30013"/>
        <dbReference type="ChEBI" id="CHEBI:43474"/>
        <dbReference type="ChEBI" id="CHEBI:61977"/>
        <dbReference type="EC" id="3.1.3.16"/>
    </reaction>
</comment>
<comment type="similarity">
    <text evidence="1">Belongs to the PP2C family.</text>
</comment>
<protein>
    <recommendedName>
        <fullName evidence="1">Protein phosphatase</fullName>
        <ecNumber evidence="1">3.1.3.16</ecNumber>
    </recommendedName>
</protein>
<dbReference type="PANTHER" id="PTHR12320:SF81">
    <property type="entry name" value="PROTEIN PHOSPHATASE 2C 23-RELATED"/>
    <property type="match status" value="1"/>
</dbReference>
<name>A0AAV6KTQ1_9ERIC</name>
<dbReference type="GO" id="GO:0046872">
    <property type="term" value="F:metal ion binding"/>
    <property type="evidence" value="ECO:0007669"/>
    <property type="project" value="UniProtKB-UniRule"/>
</dbReference>
<dbReference type="InterPro" id="IPR039123">
    <property type="entry name" value="PPTC7"/>
</dbReference>
<dbReference type="SUPFAM" id="SSF81606">
    <property type="entry name" value="PP2C-like"/>
    <property type="match status" value="1"/>
</dbReference>
<keyword evidence="1" id="KW-0460">Magnesium</keyword>
<feature type="compositionally biased region" description="Basic and acidic residues" evidence="2">
    <location>
        <begin position="16"/>
        <end position="25"/>
    </location>
</feature>
<proteinExistence type="inferred from homology"/>
<dbReference type="PANTHER" id="PTHR12320">
    <property type="entry name" value="PROTEIN PHOSPHATASE 2C"/>
    <property type="match status" value="1"/>
</dbReference>
<evidence type="ECO:0000256" key="1">
    <source>
        <dbReference type="RuleBase" id="RU366020"/>
    </source>
</evidence>
<gene>
    <name evidence="4" type="ORF">RHGRI_006443</name>
</gene>
<dbReference type="EC" id="3.1.3.16" evidence="1"/>
<dbReference type="InterPro" id="IPR001932">
    <property type="entry name" value="PPM-type_phosphatase-like_dom"/>
</dbReference>
<comment type="cofactor">
    <cofactor evidence="1">
        <name>Mn(2+)</name>
        <dbReference type="ChEBI" id="CHEBI:29035"/>
    </cofactor>
</comment>
<dbReference type="AlphaFoldDB" id="A0AAV6KTQ1"/>
<dbReference type="InterPro" id="IPR036457">
    <property type="entry name" value="PPM-type-like_dom_sf"/>
</dbReference>
<feature type="domain" description="PPM-type phosphatase" evidence="3">
    <location>
        <begin position="176"/>
        <end position="414"/>
    </location>
</feature>
<comment type="caution">
    <text evidence="4">The sequence shown here is derived from an EMBL/GenBank/DDBJ whole genome shotgun (WGS) entry which is preliminary data.</text>
</comment>
<keyword evidence="1" id="KW-0479">Metal-binding</keyword>
<dbReference type="PROSITE" id="PS51746">
    <property type="entry name" value="PPM_2"/>
    <property type="match status" value="1"/>
</dbReference>
<comment type="cofactor">
    <cofactor evidence="1">
        <name>Mg(2+)</name>
        <dbReference type="ChEBI" id="CHEBI:18420"/>
    </cofactor>
</comment>
<keyword evidence="1" id="KW-0464">Manganese</keyword>
<accession>A0AAV6KTQ1</accession>
<dbReference type="SMART" id="SM00331">
    <property type="entry name" value="PP2C_SIG"/>
    <property type="match status" value="1"/>
</dbReference>
<dbReference type="EMBL" id="JACTNZ010000003">
    <property type="protein sequence ID" value="KAG5555800.1"/>
    <property type="molecule type" value="Genomic_DNA"/>
</dbReference>
<evidence type="ECO:0000256" key="2">
    <source>
        <dbReference type="SAM" id="MobiDB-lite"/>
    </source>
</evidence>
<dbReference type="Gene3D" id="3.60.40.10">
    <property type="entry name" value="PPM-type phosphatase domain"/>
    <property type="match status" value="2"/>
</dbReference>
<evidence type="ECO:0000313" key="5">
    <source>
        <dbReference type="Proteomes" id="UP000823749"/>
    </source>
</evidence>
<dbReference type="Proteomes" id="UP000823749">
    <property type="component" value="Chromosome 3"/>
</dbReference>
<evidence type="ECO:0000313" key="4">
    <source>
        <dbReference type="EMBL" id="KAG5555800.1"/>
    </source>
</evidence>
<keyword evidence="1" id="KW-0904">Protein phosphatase</keyword>
<evidence type="ECO:0000259" key="3">
    <source>
        <dbReference type="PROSITE" id="PS51746"/>
    </source>
</evidence>
<keyword evidence="5" id="KW-1185">Reference proteome</keyword>
<dbReference type="GO" id="GO:0004722">
    <property type="term" value="F:protein serine/threonine phosphatase activity"/>
    <property type="evidence" value="ECO:0007669"/>
    <property type="project" value="UniProtKB-EC"/>
</dbReference>
<reference evidence="4" key="1">
    <citation type="submission" date="2020-08" db="EMBL/GenBank/DDBJ databases">
        <title>Plant Genome Project.</title>
        <authorList>
            <person name="Zhang R.-G."/>
        </authorList>
    </citation>
    <scope>NUCLEOTIDE SEQUENCE</scope>
    <source>
        <strain evidence="4">WSP0</strain>
        <tissue evidence="4">Leaf</tissue>
    </source>
</reference>
<feature type="region of interest" description="Disordered" evidence="2">
    <location>
        <begin position="16"/>
        <end position="39"/>
    </location>
</feature>
<organism evidence="4 5">
    <name type="scientific">Rhododendron griersonianum</name>
    <dbReference type="NCBI Taxonomy" id="479676"/>
    <lineage>
        <taxon>Eukaryota</taxon>
        <taxon>Viridiplantae</taxon>
        <taxon>Streptophyta</taxon>
        <taxon>Embryophyta</taxon>
        <taxon>Tracheophyta</taxon>
        <taxon>Spermatophyta</taxon>
        <taxon>Magnoliopsida</taxon>
        <taxon>eudicotyledons</taxon>
        <taxon>Gunneridae</taxon>
        <taxon>Pentapetalae</taxon>
        <taxon>asterids</taxon>
        <taxon>Ericales</taxon>
        <taxon>Ericaceae</taxon>
        <taxon>Ericoideae</taxon>
        <taxon>Rhodoreae</taxon>
        <taxon>Rhododendron</taxon>
    </lineage>
</organism>
<comment type="catalytic activity">
    <reaction evidence="1">
        <text>O-phospho-L-seryl-[protein] + H2O = L-seryl-[protein] + phosphate</text>
        <dbReference type="Rhea" id="RHEA:20629"/>
        <dbReference type="Rhea" id="RHEA-COMP:9863"/>
        <dbReference type="Rhea" id="RHEA-COMP:11604"/>
        <dbReference type="ChEBI" id="CHEBI:15377"/>
        <dbReference type="ChEBI" id="CHEBI:29999"/>
        <dbReference type="ChEBI" id="CHEBI:43474"/>
        <dbReference type="ChEBI" id="CHEBI:83421"/>
        <dbReference type="EC" id="3.1.3.16"/>
    </reaction>
</comment>
<keyword evidence="1" id="KW-0378">Hydrolase</keyword>
<dbReference type="SMART" id="SM00332">
    <property type="entry name" value="PP2Cc"/>
    <property type="match status" value="1"/>
</dbReference>